<evidence type="ECO:0000256" key="5">
    <source>
        <dbReference type="RuleBase" id="RU004328"/>
    </source>
</evidence>
<dbReference type="PROSITE" id="PS00531">
    <property type="entry name" value="RNASE_T2_2"/>
    <property type="match status" value="1"/>
</dbReference>
<dbReference type="RefSeq" id="XP_020664218.2">
    <property type="nucleotide sequence ID" value="XM_020808559.2"/>
</dbReference>
<dbReference type="KEGG" id="pvt:110087104"/>
<name>A0A6J0UY08_9SAUR</name>
<dbReference type="Gene3D" id="3.90.730.10">
    <property type="entry name" value="Ribonuclease T2-like"/>
    <property type="match status" value="1"/>
</dbReference>
<evidence type="ECO:0000313" key="10">
    <source>
        <dbReference type="RefSeq" id="XP_020664218.2"/>
    </source>
</evidence>
<evidence type="ECO:0000313" key="7">
    <source>
        <dbReference type="Proteomes" id="UP001652642"/>
    </source>
</evidence>
<evidence type="ECO:0000256" key="2">
    <source>
        <dbReference type="ARBA" id="ARBA00007469"/>
    </source>
</evidence>
<keyword evidence="3" id="KW-1015">Disulfide bond</keyword>
<feature type="active site" evidence="4">
    <location>
        <position position="67"/>
    </location>
</feature>
<evidence type="ECO:0000256" key="6">
    <source>
        <dbReference type="SAM" id="SignalP"/>
    </source>
</evidence>
<comment type="similarity">
    <text evidence="2 5">Belongs to the RNase T2 family.</text>
</comment>
<organism evidence="7 8">
    <name type="scientific">Pogona vitticeps</name>
    <name type="common">central bearded dragon</name>
    <dbReference type="NCBI Taxonomy" id="103695"/>
    <lineage>
        <taxon>Eukaryota</taxon>
        <taxon>Metazoa</taxon>
        <taxon>Chordata</taxon>
        <taxon>Craniata</taxon>
        <taxon>Vertebrata</taxon>
        <taxon>Euteleostomi</taxon>
        <taxon>Lepidosauria</taxon>
        <taxon>Squamata</taxon>
        <taxon>Bifurcata</taxon>
        <taxon>Unidentata</taxon>
        <taxon>Episquamata</taxon>
        <taxon>Toxicofera</taxon>
        <taxon>Iguania</taxon>
        <taxon>Acrodonta</taxon>
        <taxon>Agamidae</taxon>
        <taxon>Amphibolurinae</taxon>
        <taxon>Pogona</taxon>
    </lineage>
</organism>
<dbReference type="PANTHER" id="PTHR11240:SF22">
    <property type="entry name" value="RIBONUCLEASE T2"/>
    <property type="match status" value="1"/>
</dbReference>
<dbReference type="RefSeq" id="XP_020664200.2">
    <property type="nucleotide sequence ID" value="XM_020808541.2"/>
</dbReference>
<dbReference type="PROSITE" id="PS00530">
    <property type="entry name" value="RNASE_T2_1"/>
    <property type="match status" value="1"/>
</dbReference>
<dbReference type="OrthoDB" id="435754at2759"/>
<dbReference type="AlphaFoldDB" id="A0A6J0UY08"/>
<comment type="subcellular location">
    <subcellularLocation>
        <location evidence="1">Lysosome lumen</location>
    </subcellularLocation>
</comment>
<proteinExistence type="inferred from homology"/>
<dbReference type="PANTHER" id="PTHR11240">
    <property type="entry name" value="RIBONUCLEASE T2"/>
    <property type="match status" value="1"/>
</dbReference>
<keyword evidence="6" id="KW-0732">Signal</keyword>
<evidence type="ECO:0000256" key="1">
    <source>
        <dbReference type="ARBA" id="ARBA00004227"/>
    </source>
</evidence>
<gene>
    <name evidence="8 9 10" type="primary">RNASET2</name>
</gene>
<feature type="signal peptide" evidence="6">
    <location>
        <begin position="1"/>
        <end position="24"/>
    </location>
</feature>
<dbReference type="CDD" id="cd01061">
    <property type="entry name" value="RNase_T2_euk"/>
    <property type="match status" value="1"/>
</dbReference>
<dbReference type="InterPro" id="IPR001568">
    <property type="entry name" value="RNase_T2-like"/>
</dbReference>
<sequence length="259" mass="29988">MKSIIQCCLLAGCICLAVLCGTATYELTSSDHPHKWEKLYLVLEWPVTICKMSENDCRDPLMYWTIHGLWPDKADECNRTWHFNISEIKDILGDMEHYWPDVLHPNRTKFWKHEWEKHGTCAAVLESLNSQKKYFSKALELYKEIDLNSYLVKLRIKPGGTYQMADIREALTSVYQVTPKIQCLPPDEGQLQVIGQIKFCLTKEFALINCTESKSGSSFAHENNLFKTEDLAKCSDTLTDYPSHMRTWEHFLANTVDIQ</sequence>
<evidence type="ECO:0000256" key="4">
    <source>
        <dbReference type="PIRSR" id="PIRSR633697-1"/>
    </source>
</evidence>
<dbReference type="GO" id="GO:0043202">
    <property type="term" value="C:lysosomal lumen"/>
    <property type="evidence" value="ECO:0007669"/>
    <property type="project" value="UniProtKB-SubCell"/>
</dbReference>
<feature type="chain" id="PRO_5045019199" evidence="6">
    <location>
        <begin position="25"/>
        <end position="259"/>
    </location>
</feature>
<dbReference type="CTD" id="8635"/>
<evidence type="ECO:0000256" key="3">
    <source>
        <dbReference type="ARBA" id="ARBA00023157"/>
    </source>
</evidence>
<dbReference type="InterPro" id="IPR033697">
    <property type="entry name" value="Ribonuclease_T2_eukaryotic"/>
</dbReference>
<dbReference type="GO" id="GO:0005576">
    <property type="term" value="C:extracellular region"/>
    <property type="evidence" value="ECO:0007669"/>
    <property type="project" value="UniProtKB-SubCell"/>
</dbReference>
<keyword evidence="7" id="KW-1185">Reference proteome</keyword>
<evidence type="ECO:0000313" key="8">
    <source>
        <dbReference type="RefSeq" id="XP_020664200.2"/>
    </source>
</evidence>
<dbReference type="GeneID" id="110087104"/>
<dbReference type="RefSeq" id="XP_020664209.2">
    <property type="nucleotide sequence ID" value="XM_020808550.2"/>
</dbReference>
<dbReference type="GO" id="GO:0003723">
    <property type="term" value="F:RNA binding"/>
    <property type="evidence" value="ECO:0007669"/>
    <property type="project" value="InterPro"/>
</dbReference>
<dbReference type="InterPro" id="IPR033130">
    <property type="entry name" value="RNase_T2_His_AS_2"/>
</dbReference>
<dbReference type="GO" id="GO:0005788">
    <property type="term" value="C:endoplasmic reticulum lumen"/>
    <property type="evidence" value="ECO:0007669"/>
    <property type="project" value="UniProtKB-SubCell"/>
</dbReference>
<feature type="active site" evidence="4">
    <location>
        <position position="114"/>
    </location>
</feature>
<dbReference type="GO" id="GO:0016787">
    <property type="term" value="F:hydrolase activity"/>
    <property type="evidence" value="ECO:0007669"/>
    <property type="project" value="UniProtKB-KW"/>
</dbReference>
<dbReference type="GO" id="GO:0033897">
    <property type="term" value="F:ribonuclease T2 activity"/>
    <property type="evidence" value="ECO:0007669"/>
    <property type="project" value="InterPro"/>
</dbReference>
<reference evidence="7 8" key="1">
    <citation type="submission" date="2025-05" db="UniProtKB">
        <authorList>
            <consortium name="RefSeq"/>
        </authorList>
    </citation>
    <scope>NUCLEOTIDE SEQUENCE [LARGE SCALE GENOMIC DNA]</scope>
</reference>
<dbReference type="Pfam" id="PF00445">
    <property type="entry name" value="Ribonuclease_T2"/>
    <property type="match status" value="1"/>
</dbReference>
<feature type="active site" evidence="4">
    <location>
        <position position="118"/>
    </location>
</feature>
<accession>A0A6J0UY08</accession>
<dbReference type="SUPFAM" id="SSF55895">
    <property type="entry name" value="Ribonuclease Rh-like"/>
    <property type="match status" value="1"/>
</dbReference>
<dbReference type="InterPro" id="IPR036430">
    <property type="entry name" value="RNase_T2-like_sf"/>
</dbReference>
<evidence type="ECO:0000313" key="9">
    <source>
        <dbReference type="RefSeq" id="XP_020664209.2"/>
    </source>
</evidence>
<dbReference type="Proteomes" id="UP001652642">
    <property type="component" value="Chromosome 1"/>
</dbReference>
<dbReference type="InterPro" id="IPR018188">
    <property type="entry name" value="RNase_T2_His_AS_1"/>
</dbReference>
<protein>
    <submittedName>
        <fullName evidence="8 9">Ribonuclease T2</fullName>
    </submittedName>
</protein>
<dbReference type="GO" id="GO:0006401">
    <property type="term" value="P:RNA catabolic process"/>
    <property type="evidence" value="ECO:0007669"/>
    <property type="project" value="UniProtKB-ARBA"/>
</dbReference>